<reference evidence="3 4" key="1">
    <citation type="submission" date="2019-03" db="EMBL/GenBank/DDBJ databases">
        <title>Subsurface microbial communities from deep shales in Ohio and West Virginia, USA.</title>
        <authorList>
            <person name="Wrighton K."/>
        </authorList>
    </citation>
    <scope>NUCLEOTIDE SEQUENCE [LARGE SCALE GENOMIC DNA]</scope>
    <source>
        <strain evidence="3 4">MA284_T2</strain>
    </source>
</reference>
<gene>
    <name evidence="3" type="ORF">DFR79_12926</name>
</gene>
<protein>
    <submittedName>
        <fullName evidence="3">HD-GYP domain-containing protein (C-di-GMP phosphodiesterase class II)</fullName>
    </submittedName>
</protein>
<dbReference type="RefSeq" id="WP_208107553.1">
    <property type="nucleotide sequence ID" value="NZ_SNWX01000029.1"/>
</dbReference>
<dbReference type="InterPro" id="IPR037522">
    <property type="entry name" value="HD_GYP_dom"/>
</dbReference>
<name>A0A4R6LFI4_9FIRM</name>
<evidence type="ECO:0000259" key="2">
    <source>
        <dbReference type="PROSITE" id="PS51832"/>
    </source>
</evidence>
<dbReference type="CDD" id="cd00077">
    <property type="entry name" value="HDc"/>
    <property type="match status" value="1"/>
</dbReference>
<proteinExistence type="predicted"/>
<organism evidence="3 4">
    <name type="scientific">Halanaerobium saccharolyticum</name>
    <dbReference type="NCBI Taxonomy" id="43595"/>
    <lineage>
        <taxon>Bacteria</taxon>
        <taxon>Bacillati</taxon>
        <taxon>Bacillota</taxon>
        <taxon>Clostridia</taxon>
        <taxon>Halanaerobiales</taxon>
        <taxon>Halanaerobiaceae</taxon>
        <taxon>Halanaerobium</taxon>
    </lineage>
</organism>
<dbReference type="PANTHER" id="PTHR43155">
    <property type="entry name" value="CYCLIC DI-GMP PHOSPHODIESTERASE PA4108-RELATED"/>
    <property type="match status" value="1"/>
</dbReference>
<dbReference type="InterPro" id="IPR003607">
    <property type="entry name" value="HD/PDEase_dom"/>
</dbReference>
<sequence>MKNNYTAGPKRIIEEQDWKLRNSCLKLAELNLNFESIIEIIEEINQAKNEIDFLYLILDKSFNLIPEADYGKIVINKEESAYFLEKVYRKDDIFINGEKFYEKSGQKYSTDIIFKSQKENKKLTINLKVNNDFLGAVVLYLGTESSKIFSARSIKMVSILEKIASSYLTTKRYQRLEEKFKEEIILSLTNLLGLHDQYTAGHNQKVAKLSRKLAKRMGLNREEIKKTYWTGILHDFGKTLIPASILNKKGPLTTKEFSEIKKHPELAYKTLKDSAELKNIAKYILHHHEHWDGSGYPAGLAGEEIPLISQIVSVADAWDAMTSDRSYRKALRKEEAVKRIINNRGKQFSPFVVDVFRDNIS</sequence>
<evidence type="ECO:0000313" key="3">
    <source>
        <dbReference type="EMBL" id="TDO78320.1"/>
    </source>
</evidence>
<dbReference type="Pfam" id="PF13487">
    <property type="entry name" value="HD_5"/>
    <property type="match status" value="1"/>
</dbReference>
<feature type="domain" description="HD-GYP" evidence="2">
    <location>
        <begin position="177"/>
        <end position="361"/>
    </location>
</feature>
<dbReference type="PROSITE" id="PS51831">
    <property type="entry name" value="HD"/>
    <property type="match status" value="1"/>
</dbReference>
<dbReference type="SUPFAM" id="SSF109604">
    <property type="entry name" value="HD-domain/PDEase-like"/>
    <property type="match status" value="1"/>
</dbReference>
<dbReference type="EMBL" id="SNWX01000029">
    <property type="protein sequence ID" value="TDO78320.1"/>
    <property type="molecule type" value="Genomic_DNA"/>
</dbReference>
<evidence type="ECO:0000259" key="1">
    <source>
        <dbReference type="PROSITE" id="PS51831"/>
    </source>
</evidence>
<feature type="domain" description="HD" evidence="1">
    <location>
        <begin position="199"/>
        <end position="321"/>
    </location>
</feature>
<dbReference type="Proteomes" id="UP000295064">
    <property type="component" value="Unassembled WGS sequence"/>
</dbReference>
<dbReference type="InterPro" id="IPR006674">
    <property type="entry name" value="HD_domain"/>
</dbReference>
<accession>A0A4R6LFI4</accession>
<dbReference type="AlphaFoldDB" id="A0A4R6LFI4"/>
<comment type="caution">
    <text evidence="3">The sequence shown here is derived from an EMBL/GenBank/DDBJ whole genome shotgun (WGS) entry which is preliminary data.</text>
</comment>
<dbReference type="PROSITE" id="PS51832">
    <property type="entry name" value="HD_GYP"/>
    <property type="match status" value="1"/>
</dbReference>
<evidence type="ECO:0000313" key="4">
    <source>
        <dbReference type="Proteomes" id="UP000295064"/>
    </source>
</evidence>
<dbReference type="SMART" id="SM00471">
    <property type="entry name" value="HDc"/>
    <property type="match status" value="1"/>
</dbReference>
<dbReference type="Gene3D" id="1.10.3210.10">
    <property type="entry name" value="Hypothetical protein af1432"/>
    <property type="match status" value="1"/>
</dbReference>